<organism evidence="2 4">
    <name type="scientific">Meiothermus ruber (strain ATCC 35948 / DSM 1279 / VKM B-1258 / 21)</name>
    <name type="common">Thermus ruber</name>
    <dbReference type="NCBI Taxonomy" id="504728"/>
    <lineage>
        <taxon>Bacteria</taxon>
        <taxon>Thermotogati</taxon>
        <taxon>Deinococcota</taxon>
        <taxon>Deinococci</taxon>
        <taxon>Thermales</taxon>
        <taxon>Thermaceae</taxon>
        <taxon>Meiothermus</taxon>
    </lineage>
</organism>
<evidence type="ECO:0000313" key="2">
    <source>
        <dbReference type="EMBL" id="AGK04495.1"/>
    </source>
</evidence>
<accession>D3PRE2</accession>
<dbReference type="EMBL" id="CP001743">
    <property type="protein sequence ID" value="ADD28025.1"/>
    <property type="molecule type" value="Genomic_DNA"/>
</dbReference>
<evidence type="ECO:0000313" key="1">
    <source>
        <dbReference type="EMBL" id="ADD28025.1"/>
    </source>
</evidence>
<evidence type="ECO:0000313" key="4">
    <source>
        <dbReference type="Proteomes" id="UP000013026"/>
    </source>
</evidence>
<dbReference type="PATRIC" id="fig|504728.9.peg.1231"/>
<protein>
    <submittedName>
        <fullName evidence="2">Uncharacterized protein</fullName>
    </submittedName>
</protein>
<dbReference type="Proteomes" id="UP000006655">
    <property type="component" value="Chromosome"/>
</dbReference>
<reference evidence="2" key="2">
    <citation type="submission" date="2013-04" db="EMBL/GenBank/DDBJ databases">
        <title>Non-Hybrid, Finished Microbial Genome Assemblies from Long-Read SMRT Sequencing Data.</title>
        <authorList>
            <person name="Klammer A."/>
            <person name="Drake J."/>
            <person name="Heiner C."/>
            <person name="Clum A."/>
            <person name="Copeland A."/>
            <person name="Huddleston J."/>
            <person name="Eichler E."/>
            <person name="Turner S.W."/>
        </authorList>
    </citation>
    <scope>NUCLEOTIDE SEQUENCE</scope>
    <source>
        <strain evidence="2">DSM 1279</strain>
    </source>
</reference>
<reference evidence="1 3" key="1">
    <citation type="journal article" date="2010" name="Stand. Genomic Sci.">
        <title>Complete genome sequence of Meiothermus ruber type strain (21).</title>
        <authorList>
            <person name="Tindall B.J."/>
            <person name="Sikorski J."/>
            <person name="Lucas S."/>
            <person name="Goltsman E."/>
            <person name="Copeland A."/>
            <person name="Glavina Del Rio T."/>
            <person name="Nolan M."/>
            <person name="Tice H."/>
            <person name="Cheng J.F."/>
            <person name="Han C."/>
            <person name="Pitluck S."/>
            <person name="Liolios K."/>
            <person name="Ivanova N."/>
            <person name="Mavromatis K."/>
            <person name="Ovchinnikova G."/>
            <person name="Pati A."/>
            <person name="Fahnrich R."/>
            <person name="Goodwin L."/>
            <person name="Chen A."/>
            <person name="Palaniappan K."/>
            <person name="Land M."/>
            <person name="Hauser L."/>
            <person name="Chang Y.J."/>
            <person name="Jeffries C.D."/>
            <person name="Rohde M."/>
            <person name="Goker M."/>
            <person name="Woyke T."/>
            <person name="Bristow J."/>
            <person name="Eisen J.A."/>
            <person name="Markowitz V."/>
            <person name="Hugenholtz P."/>
            <person name="Kyrpides N.C."/>
            <person name="Klenk H.P."/>
            <person name="Lapidus A."/>
        </authorList>
    </citation>
    <scope>NUCLEOTIDE SEQUENCE [LARGE SCALE GENOMIC DNA]</scope>
    <source>
        <strain evidence="3">ATCC 35948 / DSM 1279 / VKM B-1258 / 21</strain>
        <strain evidence="1">DSM 1279</strain>
    </source>
</reference>
<keyword evidence="3" id="KW-1185">Reference proteome</keyword>
<dbReference type="OrthoDB" id="34585at2"/>
<dbReference type="EMBL" id="CP005385">
    <property type="protein sequence ID" value="AGK04495.1"/>
    <property type="molecule type" value="Genomic_DNA"/>
</dbReference>
<sequence>MWFFAARKPLEEAEVERRLILLKTQVEARLHRHEARNQVIHERAEVPAWVLTEGPTLLARLFYHLELKGFYEHKEVEERYTFLLPNNPSR</sequence>
<name>D3PRE2_MEIRD</name>
<gene>
    <name evidence="1" type="ordered locus">Mrub_1263</name>
    <name evidence="2" type="ORF">K649_05975</name>
</gene>
<dbReference type="KEGG" id="mrb:Mrub_1263"/>
<dbReference type="RefSeq" id="WP_013013544.1">
    <property type="nucleotide sequence ID" value="NC_013946.1"/>
</dbReference>
<dbReference type="AlphaFoldDB" id="D3PRE2"/>
<proteinExistence type="predicted"/>
<reference evidence="2 4" key="3">
    <citation type="submission" date="2013-04" db="EMBL/GenBank/DDBJ databases">
        <authorList>
            <person name="Chin J."/>
            <person name="Alexander D.H."/>
            <person name="Marks P."/>
            <person name="Korlach J."/>
            <person name="Clum A."/>
            <person name="Copeland A."/>
        </authorList>
    </citation>
    <scope>NUCLEOTIDE SEQUENCE [LARGE SCALE GENOMIC DNA]</scope>
    <source>
        <strain evidence="4">ATCC 35948 / DSM 1279 / VKM B-1258 / 21</strain>
        <strain evidence="2">DSM 1279</strain>
    </source>
</reference>
<dbReference type="Proteomes" id="UP000013026">
    <property type="component" value="Chromosome"/>
</dbReference>
<dbReference type="KEGG" id="mre:K649_05975"/>
<evidence type="ECO:0000313" key="3">
    <source>
        <dbReference type="Proteomes" id="UP000006655"/>
    </source>
</evidence>